<name>A0AAD7NWW0_9AGAR</name>
<keyword evidence="3" id="KW-0808">Transferase</keyword>
<dbReference type="InterPro" id="IPR001245">
    <property type="entry name" value="Ser-Thr/Tyr_kinase_cat_dom"/>
</dbReference>
<proteinExistence type="predicted"/>
<organism evidence="3 4">
    <name type="scientific">Mycena metata</name>
    <dbReference type="NCBI Taxonomy" id="1033252"/>
    <lineage>
        <taxon>Eukaryota</taxon>
        <taxon>Fungi</taxon>
        <taxon>Dikarya</taxon>
        <taxon>Basidiomycota</taxon>
        <taxon>Agaricomycotina</taxon>
        <taxon>Agaricomycetes</taxon>
        <taxon>Agaricomycetidae</taxon>
        <taxon>Agaricales</taxon>
        <taxon>Marasmiineae</taxon>
        <taxon>Mycenaceae</taxon>
        <taxon>Mycena</taxon>
    </lineage>
</organism>
<dbReference type="GO" id="GO:0005524">
    <property type="term" value="F:ATP binding"/>
    <property type="evidence" value="ECO:0007669"/>
    <property type="project" value="InterPro"/>
</dbReference>
<dbReference type="InterPro" id="IPR051681">
    <property type="entry name" value="Ser/Thr_Kinases-Pseudokinases"/>
</dbReference>
<dbReference type="InterPro" id="IPR000719">
    <property type="entry name" value="Prot_kinase_dom"/>
</dbReference>
<dbReference type="InterPro" id="IPR008266">
    <property type="entry name" value="Tyr_kinase_AS"/>
</dbReference>
<evidence type="ECO:0000259" key="2">
    <source>
        <dbReference type="PROSITE" id="PS50011"/>
    </source>
</evidence>
<dbReference type="GO" id="GO:0004674">
    <property type="term" value="F:protein serine/threonine kinase activity"/>
    <property type="evidence" value="ECO:0007669"/>
    <property type="project" value="TreeGrafter"/>
</dbReference>
<evidence type="ECO:0000313" key="4">
    <source>
        <dbReference type="Proteomes" id="UP001215598"/>
    </source>
</evidence>
<reference evidence="3" key="1">
    <citation type="submission" date="2023-03" db="EMBL/GenBank/DDBJ databases">
        <title>Massive genome expansion in bonnet fungi (Mycena s.s.) driven by repeated elements and novel gene families across ecological guilds.</title>
        <authorList>
            <consortium name="Lawrence Berkeley National Laboratory"/>
            <person name="Harder C.B."/>
            <person name="Miyauchi S."/>
            <person name="Viragh M."/>
            <person name="Kuo A."/>
            <person name="Thoen E."/>
            <person name="Andreopoulos B."/>
            <person name="Lu D."/>
            <person name="Skrede I."/>
            <person name="Drula E."/>
            <person name="Henrissat B."/>
            <person name="Morin E."/>
            <person name="Kohler A."/>
            <person name="Barry K."/>
            <person name="LaButti K."/>
            <person name="Morin E."/>
            <person name="Salamov A."/>
            <person name="Lipzen A."/>
            <person name="Mereny Z."/>
            <person name="Hegedus B."/>
            <person name="Baldrian P."/>
            <person name="Stursova M."/>
            <person name="Weitz H."/>
            <person name="Taylor A."/>
            <person name="Grigoriev I.V."/>
            <person name="Nagy L.G."/>
            <person name="Martin F."/>
            <person name="Kauserud H."/>
        </authorList>
    </citation>
    <scope>NUCLEOTIDE SEQUENCE</scope>
    <source>
        <strain evidence="3">CBHHK182m</strain>
    </source>
</reference>
<dbReference type="PROSITE" id="PS50011">
    <property type="entry name" value="PROTEIN_KINASE_DOM"/>
    <property type="match status" value="1"/>
</dbReference>
<dbReference type="PANTHER" id="PTHR44329:SF214">
    <property type="entry name" value="PROTEIN KINASE DOMAIN-CONTAINING PROTEIN"/>
    <property type="match status" value="1"/>
</dbReference>
<gene>
    <name evidence="3" type="ORF">B0H16DRAFT_888350</name>
</gene>
<accession>A0AAD7NWW0</accession>
<dbReference type="Pfam" id="PF07714">
    <property type="entry name" value="PK_Tyr_Ser-Thr"/>
    <property type="match status" value="1"/>
</dbReference>
<evidence type="ECO:0000256" key="1">
    <source>
        <dbReference type="SAM" id="MobiDB-lite"/>
    </source>
</evidence>
<feature type="domain" description="Protein kinase" evidence="2">
    <location>
        <begin position="1"/>
        <end position="188"/>
    </location>
</feature>
<keyword evidence="4" id="KW-1185">Reference proteome</keyword>
<evidence type="ECO:0000313" key="3">
    <source>
        <dbReference type="EMBL" id="KAJ7778485.1"/>
    </source>
</evidence>
<protein>
    <submittedName>
        <fullName evidence="3">Kinase-like domain-containing protein</fullName>
    </submittedName>
</protein>
<sequence length="258" mass="28989">MVSPWMEHGTVMRYLQEHGHADVDKLLYEIAQGLQYLHSQHIVHGDLRGNNILITQDWRACLADFGLSIVSNATSSMSTNRGGSAYWMAPELLAPDRFGFEFARTPASDVYAYGCVCLELYTGKPPFAGLREPAALLKVLGGERPERPLTLPLMSDTLWQHITTYWAENPTARPETQLVVQNMVWPTLTQADSPPAESNEPSRERRREIIPQDEDMRRLLQECKISVGIASILSDALETTPFDEQLITVNAFLTTCIE</sequence>
<dbReference type="InterPro" id="IPR011009">
    <property type="entry name" value="Kinase-like_dom_sf"/>
</dbReference>
<dbReference type="Proteomes" id="UP001215598">
    <property type="component" value="Unassembled WGS sequence"/>
</dbReference>
<feature type="compositionally biased region" description="Basic and acidic residues" evidence="1">
    <location>
        <begin position="200"/>
        <end position="212"/>
    </location>
</feature>
<comment type="caution">
    <text evidence="3">The sequence shown here is derived from an EMBL/GenBank/DDBJ whole genome shotgun (WGS) entry which is preliminary data.</text>
</comment>
<dbReference type="Gene3D" id="1.10.510.10">
    <property type="entry name" value="Transferase(Phosphotransferase) domain 1"/>
    <property type="match status" value="1"/>
</dbReference>
<feature type="region of interest" description="Disordered" evidence="1">
    <location>
        <begin position="189"/>
        <end position="212"/>
    </location>
</feature>
<keyword evidence="3" id="KW-0418">Kinase</keyword>
<dbReference type="AlphaFoldDB" id="A0AAD7NWW0"/>
<dbReference type="PANTHER" id="PTHR44329">
    <property type="entry name" value="SERINE/THREONINE-PROTEIN KINASE TNNI3K-RELATED"/>
    <property type="match status" value="1"/>
</dbReference>
<dbReference type="SUPFAM" id="SSF56112">
    <property type="entry name" value="Protein kinase-like (PK-like)"/>
    <property type="match status" value="1"/>
</dbReference>
<dbReference type="PROSITE" id="PS00109">
    <property type="entry name" value="PROTEIN_KINASE_TYR"/>
    <property type="match status" value="1"/>
</dbReference>
<dbReference type="EMBL" id="JARKIB010000007">
    <property type="protein sequence ID" value="KAJ7778485.1"/>
    <property type="molecule type" value="Genomic_DNA"/>
</dbReference>